<accession>A0A699IGH4</accession>
<dbReference type="EMBL" id="BKCJ010280107">
    <property type="protein sequence ID" value="GEZ44791.1"/>
    <property type="molecule type" value="Genomic_DNA"/>
</dbReference>
<feature type="compositionally biased region" description="Low complexity" evidence="1">
    <location>
        <begin position="140"/>
        <end position="155"/>
    </location>
</feature>
<comment type="caution">
    <text evidence="2">The sequence shown here is derived from an EMBL/GenBank/DDBJ whole genome shotgun (WGS) entry which is preliminary data.</text>
</comment>
<proteinExistence type="predicted"/>
<dbReference type="AlphaFoldDB" id="A0A699IGH4"/>
<gene>
    <name evidence="2" type="ORF">Tci_516764</name>
</gene>
<organism evidence="2">
    <name type="scientific">Tanacetum cinerariifolium</name>
    <name type="common">Dalmatian daisy</name>
    <name type="synonym">Chrysanthemum cinerariifolium</name>
    <dbReference type="NCBI Taxonomy" id="118510"/>
    <lineage>
        <taxon>Eukaryota</taxon>
        <taxon>Viridiplantae</taxon>
        <taxon>Streptophyta</taxon>
        <taxon>Embryophyta</taxon>
        <taxon>Tracheophyta</taxon>
        <taxon>Spermatophyta</taxon>
        <taxon>Magnoliopsida</taxon>
        <taxon>eudicotyledons</taxon>
        <taxon>Gunneridae</taxon>
        <taxon>Pentapetalae</taxon>
        <taxon>asterids</taxon>
        <taxon>campanulids</taxon>
        <taxon>Asterales</taxon>
        <taxon>Asteraceae</taxon>
        <taxon>Asteroideae</taxon>
        <taxon>Anthemideae</taxon>
        <taxon>Anthemidinae</taxon>
        <taxon>Tanacetum</taxon>
    </lineage>
</organism>
<name>A0A699IGH4_TANCI</name>
<feature type="region of interest" description="Disordered" evidence="1">
    <location>
        <begin position="107"/>
        <end position="210"/>
    </location>
</feature>
<feature type="compositionally biased region" description="Basic and acidic residues" evidence="1">
    <location>
        <begin position="156"/>
        <end position="172"/>
    </location>
</feature>
<evidence type="ECO:0000256" key="1">
    <source>
        <dbReference type="SAM" id="MobiDB-lite"/>
    </source>
</evidence>
<sequence length="423" mass="46177">MLDHQDKYMMKAQVHVLKYLAISDILPLPQRKHYCQIYQVVKHMLRGRLLASFEDHEHEGGDTRSQGGIKDNDSKIKIQDHSMHVISQRNSQEQGFKFQERYLAGETGSVQDSPASKPTKPARKPKSTAPKALPRPAVPTPVTSAQPAPTSAPAKPQEKKCKQATETSDKPPKAKKSKYSRVGKIRSTKSVVASKAEDVPAMEPQVAAEDTDLQKALEESMKTAYALPRGPLPPVVIREPESGKYQPLSEVPRKGKAKVTEEQVARGLLSLQKPKKKSPVDQYIFQRRFSEPTGSSEHDESPYVVLGQSDSEEESEKVMIGADEGGQSERQVRLDPGAQAEGQTGSDASAQDEGQVGSNPDETSEGQAGPDPGDARAEAQSIPSHVVHAGSDRKHMDLDVADVSPQPTMKQLDEGFTTTVKPT</sequence>
<evidence type="ECO:0000313" key="2">
    <source>
        <dbReference type="EMBL" id="GEZ44791.1"/>
    </source>
</evidence>
<protein>
    <submittedName>
        <fullName evidence="2">Uncharacterized protein</fullName>
    </submittedName>
</protein>
<feature type="region of interest" description="Disordered" evidence="1">
    <location>
        <begin position="224"/>
        <end position="423"/>
    </location>
</feature>
<feature type="compositionally biased region" description="Basic residues" evidence="1">
    <location>
        <begin position="173"/>
        <end position="187"/>
    </location>
</feature>
<reference evidence="2" key="1">
    <citation type="journal article" date="2019" name="Sci. Rep.">
        <title>Draft genome of Tanacetum cinerariifolium, the natural source of mosquito coil.</title>
        <authorList>
            <person name="Yamashiro T."/>
            <person name="Shiraishi A."/>
            <person name="Satake H."/>
            <person name="Nakayama K."/>
        </authorList>
    </citation>
    <scope>NUCLEOTIDE SEQUENCE</scope>
</reference>